<dbReference type="AlphaFoldDB" id="A0AAV2CLQ6"/>
<keyword evidence="4" id="KW-1185">Reference proteome</keyword>
<evidence type="ECO:0000259" key="2">
    <source>
        <dbReference type="Pfam" id="PF13966"/>
    </source>
</evidence>
<accession>A0AAV2CLQ6</accession>
<feature type="domain" description="RNase H type-1" evidence="1">
    <location>
        <begin position="456"/>
        <end position="575"/>
    </location>
</feature>
<protein>
    <recommendedName>
        <fullName evidence="5">Reverse transcriptase</fullName>
    </recommendedName>
</protein>
<sequence>MIGRSKKVVFQHLQERVRSKLTNWKSRYFSDAGKEILIKSTAQAQATYAMSVFRIPEGIIDDLHKLMANYWWGQKRSERRIHWKIWEKLCKRKEEGGMGFRDLRIFNKAMLAKQLWNLHTRPDSLVARLIKAKYHPRTTILEAKVGWRPSYIWRSLMWAQDLLKAGCRWRIGSGEEVRIWGDRWVPNLENYEVFSYCPFLEWDARVSSLIDQDSRTWRQDLLEIIFTPEERQAILAIPLSSNRDKDVLCWMDTKNGKYTVKSGYFFEQKREEEEAGNDISNRVEFCWKKLWKVRMPGKLKTFIWKAAHDILPVGAKISRKVRNLGDECLNCGLKETLKHCLVDCSWNSRIWSKTPLAEMFYKAEGLTCKQWLAQIINSYPDKEVAQLCSLLWFFWKDRNNFLFNKKFLDEWQVFPRADEFIHCFLEVQGKNKPSPRTRLRSACKWKKPPIGVFKLNTDAGISNERKVGLGCILRDWEGKEVFAASRRLNVNWSPDIAEGMAILYGIRLVKEKGIGPIVVESDCKRVIEKLKQEEICRTELGTICSDILKEAEELDIREWSFAFREAYNAAHMLAHLVSEFEENRFECNGLPLMVADVVALEASDS</sequence>
<dbReference type="CDD" id="cd06222">
    <property type="entry name" value="RNase_H_like"/>
    <property type="match status" value="1"/>
</dbReference>
<dbReference type="GO" id="GO:0003676">
    <property type="term" value="F:nucleic acid binding"/>
    <property type="evidence" value="ECO:0007669"/>
    <property type="project" value="InterPro"/>
</dbReference>
<name>A0AAV2CLQ6_9ROSI</name>
<dbReference type="Pfam" id="PF13456">
    <property type="entry name" value="RVT_3"/>
    <property type="match status" value="1"/>
</dbReference>
<dbReference type="EMBL" id="OZ034813">
    <property type="protein sequence ID" value="CAL1356961.1"/>
    <property type="molecule type" value="Genomic_DNA"/>
</dbReference>
<organism evidence="3 4">
    <name type="scientific">Linum trigynum</name>
    <dbReference type="NCBI Taxonomy" id="586398"/>
    <lineage>
        <taxon>Eukaryota</taxon>
        <taxon>Viridiplantae</taxon>
        <taxon>Streptophyta</taxon>
        <taxon>Embryophyta</taxon>
        <taxon>Tracheophyta</taxon>
        <taxon>Spermatophyta</taxon>
        <taxon>Magnoliopsida</taxon>
        <taxon>eudicotyledons</taxon>
        <taxon>Gunneridae</taxon>
        <taxon>Pentapetalae</taxon>
        <taxon>rosids</taxon>
        <taxon>fabids</taxon>
        <taxon>Malpighiales</taxon>
        <taxon>Linaceae</taxon>
        <taxon>Linum</taxon>
    </lineage>
</organism>
<dbReference type="GO" id="GO:0004523">
    <property type="term" value="F:RNA-DNA hybrid ribonuclease activity"/>
    <property type="evidence" value="ECO:0007669"/>
    <property type="project" value="InterPro"/>
</dbReference>
<dbReference type="InterPro" id="IPR002156">
    <property type="entry name" value="RNaseH_domain"/>
</dbReference>
<dbReference type="InterPro" id="IPR012337">
    <property type="entry name" value="RNaseH-like_sf"/>
</dbReference>
<evidence type="ECO:0000313" key="3">
    <source>
        <dbReference type="EMBL" id="CAL1356961.1"/>
    </source>
</evidence>
<dbReference type="PANTHER" id="PTHR33116:SF86">
    <property type="entry name" value="REVERSE TRANSCRIPTASE DOMAIN-CONTAINING PROTEIN"/>
    <property type="match status" value="1"/>
</dbReference>
<gene>
    <name evidence="3" type="ORF">LTRI10_LOCUS4625</name>
</gene>
<dbReference type="PANTHER" id="PTHR33116">
    <property type="entry name" value="REVERSE TRANSCRIPTASE ZINC-BINDING DOMAIN-CONTAINING PROTEIN-RELATED-RELATED"/>
    <property type="match status" value="1"/>
</dbReference>
<dbReference type="Pfam" id="PF13966">
    <property type="entry name" value="zf-RVT"/>
    <property type="match status" value="1"/>
</dbReference>
<reference evidence="3 4" key="1">
    <citation type="submission" date="2024-04" db="EMBL/GenBank/DDBJ databases">
        <authorList>
            <person name="Fracassetti M."/>
        </authorList>
    </citation>
    <scope>NUCLEOTIDE SEQUENCE [LARGE SCALE GENOMIC DNA]</scope>
</reference>
<feature type="domain" description="Reverse transcriptase zinc-binding" evidence="2">
    <location>
        <begin position="258"/>
        <end position="351"/>
    </location>
</feature>
<dbReference type="Gene3D" id="3.30.420.10">
    <property type="entry name" value="Ribonuclease H-like superfamily/Ribonuclease H"/>
    <property type="match status" value="1"/>
</dbReference>
<dbReference type="InterPro" id="IPR044730">
    <property type="entry name" value="RNase_H-like_dom_plant"/>
</dbReference>
<evidence type="ECO:0008006" key="5">
    <source>
        <dbReference type="Google" id="ProtNLM"/>
    </source>
</evidence>
<dbReference type="InterPro" id="IPR026960">
    <property type="entry name" value="RVT-Znf"/>
</dbReference>
<dbReference type="InterPro" id="IPR036397">
    <property type="entry name" value="RNaseH_sf"/>
</dbReference>
<dbReference type="SUPFAM" id="SSF53098">
    <property type="entry name" value="Ribonuclease H-like"/>
    <property type="match status" value="1"/>
</dbReference>
<dbReference type="Proteomes" id="UP001497516">
    <property type="component" value="Chromosome 1"/>
</dbReference>
<evidence type="ECO:0000313" key="4">
    <source>
        <dbReference type="Proteomes" id="UP001497516"/>
    </source>
</evidence>
<evidence type="ECO:0000259" key="1">
    <source>
        <dbReference type="Pfam" id="PF13456"/>
    </source>
</evidence>
<proteinExistence type="predicted"/>